<sequence>MALLLHSFPWLCGAYGLVGRNKKIPRPHLYLTVKRGVKRSFVRRELEEKFKCDDAKEHFELLREPERKLKIKYLGFRLSKLRCKSSSVSPAPGGGVLACSNPSYTNKNPLRVPEENEKVDVPQVQGTGTLTVFCALNRQRYALTCFHVGCATDENRLNAAFNKVEDFQKMHNSLPAYESYAKKQQYYFTQGNTENDNVHILFGDDGTDCSRLGGPFDNYYFDNECDILSLKVLDGVKIDCTIADATSPDWDSIWDELYESDSNPVEVEKTGFSSALTRGCIVPCDFSYSQEQEPLFQDAFAVKGCSGPFLEGGDSGSLVFFHDKNNQKQVFAYGVCEVDELLLPEPHESASSCSFDEDEPD</sequence>
<dbReference type="Proteomes" id="UP001152795">
    <property type="component" value="Unassembled WGS sequence"/>
</dbReference>
<protein>
    <submittedName>
        <fullName evidence="1">Uncharacterized protein</fullName>
    </submittedName>
</protein>
<keyword evidence="2" id="KW-1185">Reference proteome</keyword>
<dbReference type="OrthoDB" id="10502122at2759"/>
<proteinExistence type="predicted"/>
<reference evidence="1" key="1">
    <citation type="submission" date="2020-04" db="EMBL/GenBank/DDBJ databases">
        <authorList>
            <person name="Alioto T."/>
            <person name="Alioto T."/>
            <person name="Gomez Garrido J."/>
        </authorList>
    </citation>
    <scope>NUCLEOTIDE SEQUENCE</scope>
    <source>
        <strain evidence="1">A484AB</strain>
    </source>
</reference>
<organism evidence="1 2">
    <name type="scientific">Paramuricea clavata</name>
    <name type="common">Red gorgonian</name>
    <name type="synonym">Violescent sea-whip</name>
    <dbReference type="NCBI Taxonomy" id="317549"/>
    <lineage>
        <taxon>Eukaryota</taxon>
        <taxon>Metazoa</taxon>
        <taxon>Cnidaria</taxon>
        <taxon>Anthozoa</taxon>
        <taxon>Octocorallia</taxon>
        <taxon>Malacalcyonacea</taxon>
        <taxon>Plexauridae</taxon>
        <taxon>Paramuricea</taxon>
    </lineage>
</organism>
<gene>
    <name evidence="1" type="ORF">PACLA_8A025087</name>
</gene>
<evidence type="ECO:0000313" key="1">
    <source>
        <dbReference type="EMBL" id="CAB4019347.1"/>
    </source>
</evidence>
<dbReference type="AlphaFoldDB" id="A0A7D9EVJ7"/>
<accession>A0A7D9EVJ7</accession>
<evidence type="ECO:0000313" key="2">
    <source>
        <dbReference type="Proteomes" id="UP001152795"/>
    </source>
</evidence>
<comment type="caution">
    <text evidence="1">The sequence shown here is derived from an EMBL/GenBank/DDBJ whole genome shotgun (WGS) entry which is preliminary data.</text>
</comment>
<dbReference type="EMBL" id="CACRXK020010417">
    <property type="protein sequence ID" value="CAB4019347.1"/>
    <property type="molecule type" value="Genomic_DNA"/>
</dbReference>
<name>A0A7D9EVJ7_PARCT</name>